<dbReference type="InterPro" id="IPR058049">
    <property type="entry name" value="crAss_CARG1"/>
</dbReference>
<feature type="region of interest" description="Disordered" evidence="1">
    <location>
        <begin position="503"/>
        <end position="556"/>
    </location>
</feature>
<proteinExistence type="predicted"/>
<evidence type="ECO:0000259" key="2">
    <source>
        <dbReference type="Pfam" id="PF25725"/>
    </source>
</evidence>
<organism evidence="3">
    <name type="scientific">CrAss-like virus sp. ctWDt29</name>
    <dbReference type="NCBI Taxonomy" id="2825836"/>
    <lineage>
        <taxon>Viruses</taxon>
        <taxon>Duplodnaviria</taxon>
        <taxon>Heunggongvirae</taxon>
        <taxon>Uroviricota</taxon>
        <taxon>Caudoviricetes</taxon>
        <taxon>Crassvirales</taxon>
    </lineage>
</organism>
<dbReference type="EMBL" id="BK015261">
    <property type="protein sequence ID" value="DAD98396.1"/>
    <property type="molecule type" value="Genomic_DNA"/>
</dbReference>
<evidence type="ECO:0000256" key="1">
    <source>
        <dbReference type="SAM" id="MobiDB-lite"/>
    </source>
</evidence>
<sequence length="1098" mass="121004">MRKRNKLYTVNKWNQPLFAQGIDREHQNIFDGLDFSYLNNVDAGSLGSLNKTIDPSKITSSEMSSWLPKQVDVPVGKVGGAGKIGNVVGALGGVVGGAANKIISGGLSSGAGNAVSSIGNTVGSAISTINPVVGGIVSAASGIIGGGINALWGMKTDQKKLRAANEGTNYLNSFVSDASTFDDIQGPNAVANVQNAYKGGVFKKGKARRKNAALRAERANAESWANRSVDNNINNIAETQMDNMLANYAAFGGPLGGMPIQDTGAIDYGFMSDYLVTKNRMADMKNKITGTVFDNIPSTPINTFESGGGIHIKKSHRGLFTKEAKAHGMGVQEFASHVLANKDKYSPEVVKRANFARNAAKFALGGDMQTNGADFTDGLTIIGAGGSHEENPYDGVQVGVSRENGQPNLVEEGETIFDDYVFSQRIKADAKTKKKFHVGKKTEISYADLSKKLEKESLERPNDPISQNGLKKQLHDLADEQERQKGEEMQDAFDQLPPEQQQAIMQQIAMQEQQAEETQQMQNEEQLQNAQQEEQLQGQQDNGEQMVEEPNMEEENAEQINACGGKMNRFDKGGNMKRKIYNLLKTPTDREFNKWAEDHKIDKITDWENVLKNKAFVEALGKDNPMLRDAISRGYDFGFYIPNENGKLTFDFVHGGWGKEDYNAWNGSTDAAWKEAVKKGLVKKGMKSEEIGKALAQTDAYKRGSDWLKENEKNRLFYLQQILNSKDAPEAARQYAARYVDNNGWLKDAKRDYQTIFEDPNGTGVRNTHPGTYWKTPDEMLRNKVTGNFVVNDDGTVDEIVGDIPKEWNDAGSYNWKDANSDYEYNYYKRPIENVVTPNNGQKTDDEEYEPVHKPTWGRTAGLLGPVVGLGMQALGIGKPDYSGMDASLEIANGSPALAHAQFIGNRLKYRPMDIWYEQNRMDANSRATDRAILNNASPMGTKMAGLLANGYNSQIADGELYRKALEYNDAQRQRVEEFNRGTDMYNANAANQTSVTNAQIANNNRQLRAQMQMDAARQRMAADAAWNQGIYGNVNGLFAGLGAWGKENTQHNMIADMAADGLFGTMSDKQNIGKTYIRKKKAACGGKINRKKRGLTF</sequence>
<evidence type="ECO:0000313" key="3">
    <source>
        <dbReference type="EMBL" id="DAD98396.1"/>
    </source>
</evidence>
<name>A0A8S5NVJ9_9CAUD</name>
<feature type="compositionally biased region" description="Acidic residues" evidence="1">
    <location>
        <begin position="546"/>
        <end position="556"/>
    </location>
</feature>
<protein>
    <recommendedName>
        <fullName evidence="2">Cargo protein 1 compact domain-containing protein</fullName>
    </recommendedName>
</protein>
<reference evidence="3" key="1">
    <citation type="journal article" date="2021" name="Proc. Natl. Acad. Sci. U.S.A.">
        <title>A Catalog of Tens of Thousands of Viruses from Human Metagenomes Reveals Hidden Associations with Chronic Diseases.</title>
        <authorList>
            <person name="Tisza M.J."/>
            <person name="Buck C.B."/>
        </authorList>
    </citation>
    <scope>NUCLEOTIDE SEQUENCE</scope>
    <source>
        <strain evidence="3">CtWDt29</strain>
    </source>
</reference>
<accession>A0A8S5NVJ9</accession>
<feature type="compositionally biased region" description="Low complexity" evidence="1">
    <location>
        <begin position="503"/>
        <end position="545"/>
    </location>
</feature>
<feature type="domain" description="Cargo protein 1 compact" evidence="2">
    <location>
        <begin position="363"/>
        <end position="490"/>
    </location>
</feature>
<dbReference type="Pfam" id="PF25725">
    <property type="entry name" value="crAss_CARG1"/>
    <property type="match status" value="1"/>
</dbReference>